<keyword evidence="1" id="KW-0175">Coiled coil</keyword>
<evidence type="ECO:0000256" key="1">
    <source>
        <dbReference type="SAM" id="Coils"/>
    </source>
</evidence>
<dbReference type="EMBL" id="AQQO01000358">
    <property type="protein sequence ID" value="EON87818.1"/>
    <property type="molecule type" value="Genomic_DNA"/>
</dbReference>
<dbReference type="Proteomes" id="UP000014012">
    <property type="component" value="Unassembled WGS sequence"/>
</dbReference>
<dbReference type="AlphaFoldDB" id="R8ANC9"/>
<dbReference type="PATRIC" id="fig|1315976.3.peg.2746"/>
<comment type="caution">
    <text evidence="2">The sequence shown here is derived from an EMBL/GenBank/DDBJ whole genome shotgun (WGS) entry which is preliminary data.</text>
</comment>
<proteinExistence type="predicted"/>
<feature type="coiled-coil region" evidence="1">
    <location>
        <begin position="23"/>
        <end position="92"/>
    </location>
</feature>
<accession>R8ANC9</accession>
<dbReference type="Gene3D" id="1.20.5.340">
    <property type="match status" value="1"/>
</dbReference>
<dbReference type="InterPro" id="IPR020000">
    <property type="entry name" value="Phage_P2_LysB"/>
</dbReference>
<dbReference type="NCBIfam" id="TIGR03495">
    <property type="entry name" value="phage_LysB"/>
    <property type="match status" value="1"/>
</dbReference>
<gene>
    <name evidence="2" type="ORF">PLESHI_14371</name>
</gene>
<organism evidence="2 3">
    <name type="scientific">Plesiomonas shigelloides 302-73</name>
    <dbReference type="NCBI Taxonomy" id="1315976"/>
    <lineage>
        <taxon>Bacteria</taxon>
        <taxon>Pseudomonadati</taxon>
        <taxon>Pseudomonadota</taxon>
        <taxon>Gammaproteobacteria</taxon>
        <taxon>Enterobacterales</taxon>
        <taxon>Enterobacteriaceae</taxon>
        <taxon>Plesiomonas</taxon>
    </lineage>
</organism>
<keyword evidence="3" id="KW-1185">Reference proteome</keyword>
<evidence type="ECO:0000313" key="2">
    <source>
        <dbReference type="EMBL" id="EON87818.1"/>
    </source>
</evidence>
<name>R8ANC9_PLESH</name>
<evidence type="ECO:0000313" key="3">
    <source>
        <dbReference type="Proteomes" id="UP000014012"/>
    </source>
</evidence>
<dbReference type="RefSeq" id="WP_010864475.1">
    <property type="nucleotide sequence ID" value="NZ_KB944511.1"/>
</dbReference>
<protein>
    <submittedName>
        <fullName evidence="2">Phage lysis timing protein LysB</fullName>
    </submittedName>
</protein>
<dbReference type="HOGENOM" id="CLU_124367_1_0_6"/>
<dbReference type="OrthoDB" id="8658549at2"/>
<reference evidence="2 3" key="1">
    <citation type="journal article" date="2013" name="Genome Announc.">
        <title>Genome Sequence of Plesiomonas shigelloides Strain 302-73 (Serotype O1).</title>
        <authorList>
            <person name="Pique N."/>
            <person name="Aquilini E."/>
            <person name="Alioto T."/>
            <person name="Minana-Galbis D."/>
            <person name="Tomas J.M."/>
        </authorList>
    </citation>
    <scope>NUCLEOTIDE SEQUENCE [LARGE SCALE GENOMIC DNA]</scope>
    <source>
        <strain evidence="2 3">302-73</strain>
    </source>
</reference>
<sequence length="144" mass="16010">MRVFVGIIVVALLLGTLFQSWRLDKAQQTVTDLRSDIAALNQTLEEKKQQIITLNETVKENDRYQATLQQQIEALTAGVAAKNHRIKELINESAELKRWADTPLPAGIIRLQQRPAITGAAGYHAYLSQHHPLSATSGSADNKR</sequence>